<dbReference type="EMBL" id="JAOZYC010000119">
    <property type="protein sequence ID" value="MEB8339454.1"/>
    <property type="molecule type" value="Genomic_DNA"/>
</dbReference>
<evidence type="ECO:0000313" key="2">
    <source>
        <dbReference type="EMBL" id="MEB8339454.1"/>
    </source>
</evidence>
<dbReference type="RefSeq" id="WP_326017598.1">
    <property type="nucleotide sequence ID" value="NZ_JAOZYC010000119.1"/>
</dbReference>
<keyword evidence="1" id="KW-0812">Transmembrane</keyword>
<reference evidence="2 3" key="1">
    <citation type="submission" date="2022-10" db="EMBL/GenBank/DDBJ databases">
        <authorList>
            <person name="Xie J."/>
            <person name="Shen N."/>
        </authorList>
    </citation>
    <scope>NUCLEOTIDE SEQUENCE [LARGE SCALE GENOMIC DNA]</scope>
    <source>
        <strain evidence="2 3">YIM65594</strain>
    </source>
</reference>
<keyword evidence="1" id="KW-1133">Transmembrane helix</keyword>
<feature type="transmembrane region" description="Helical" evidence="1">
    <location>
        <begin position="107"/>
        <end position="126"/>
    </location>
</feature>
<protein>
    <submittedName>
        <fullName evidence="2">DUF3592 domain-containing protein</fullName>
    </submittedName>
</protein>
<keyword evidence="3" id="KW-1185">Reference proteome</keyword>
<organism evidence="2 3">
    <name type="scientific">Streptomyces endophyticus</name>
    <dbReference type="NCBI Taxonomy" id="714166"/>
    <lineage>
        <taxon>Bacteria</taxon>
        <taxon>Bacillati</taxon>
        <taxon>Actinomycetota</taxon>
        <taxon>Actinomycetes</taxon>
        <taxon>Kitasatosporales</taxon>
        <taxon>Streptomycetaceae</taxon>
        <taxon>Streptomyces</taxon>
    </lineage>
</organism>
<gene>
    <name evidence="2" type="ORF">OKJ99_18330</name>
</gene>
<keyword evidence="1" id="KW-0472">Membrane</keyword>
<comment type="caution">
    <text evidence="2">The sequence shown here is derived from an EMBL/GenBank/DDBJ whole genome shotgun (WGS) entry which is preliminary data.</text>
</comment>
<sequence length="130" mass="13540">MIVLAACTALGGLVALVAGAYGLQRSRRVQAAGNIAQALVKPPQPGSERPLLQFETDDGRVVEVVSPVPPSKRRPLPAGGVVSVAYDTEDPRETVLLGGERPGVDRAFMIAGALLVLVGMVLTVSLSRSR</sequence>
<dbReference type="Proteomes" id="UP001354931">
    <property type="component" value="Unassembled WGS sequence"/>
</dbReference>
<evidence type="ECO:0000256" key="1">
    <source>
        <dbReference type="SAM" id="Phobius"/>
    </source>
</evidence>
<evidence type="ECO:0000313" key="3">
    <source>
        <dbReference type="Proteomes" id="UP001354931"/>
    </source>
</evidence>
<proteinExistence type="predicted"/>
<name>A0ABU6F6J6_9ACTN</name>
<accession>A0ABU6F6J6</accession>